<evidence type="ECO:0000313" key="3">
    <source>
        <dbReference type="Proteomes" id="UP000242164"/>
    </source>
</evidence>
<dbReference type="AlphaFoldDB" id="A0AAX2CD43"/>
<feature type="coiled-coil region" evidence="1">
    <location>
        <begin position="13"/>
        <end position="50"/>
    </location>
</feature>
<dbReference type="EMBL" id="FMIK01000015">
    <property type="protein sequence ID" value="SCL84534.1"/>
    <property type="molecule type" value="Genomic_DNA"/>
</dbReference>
<evidence type="ECO:0008006" key="4">
    <source>
        <dbReference type="Google" id="ProtNLM"/>
    </source>
</evidence>
<reference evidence="2 3" key="1">
    <citation type="submission" date="2016-08" db="EMBL/GenBank/DDBJ databases">
        <authorList>
            <person name="Loux V."/>
            <person name="Rue O."/>
        </authorList>
    </citation>
    <scope>NUCLEOTIDE SEQUENCE [LARGE SCALE GENOMIC DNA]</scope>
    <source>
        <strain evidence="2 3">AFSSA_08CEB44bac</strain>
    </source>
</reference>
<dbReference type="InterPro" id="IPR012440">
    <property type="entry name" value="DUF1641"/>
</dbReference>
<dbReference type="Proteomes" id="UP000242164">
    <property type="component" value="Unassembled WGS sequence"/>
</dbReference>
<evidence type="ECO:0000256" key="1">
    <source>
        <dbReference type="SAM" id="Coils"/>
    </source>
</evidence>
<sequence length="160" mass="17704">MAKEITVIQKKVITEEEKKHQLTDELLTQLEENREAVEETIQLLASLQQAGILDAAISLLAAKEDVSKIAIEQLNREPVKNVLNNMMGAGEALSSADPELTKQITSSLVTGLQFATDELKKGKKTKVMDFFKVLKDPDINRAITFGFSFLKAFGQGLDKK</sequence>
<comment type="caution">
    <text evidence="2">The sequence shown here is derived from an EMBL/GenBank/DDBJ whole genome shotgun (WGS) entry which is preliminary data.</text>
</comment>
<dbReference type="RefSeq" id="WP_048723271.1">
    <property type="nucleotide sequence ID" value="NZ_CP024101.1"/>
</dbReference>
<proteinExistence type="predicted"/>
<dbReference type="PANTHER" id="PTHR38433">
    <property type="match status" value="1"/>
</dbReference>
<gene>
    <name evidence="2" type="ORF">BCB44BAC_00579</name>
</gene>
<evidence type="ECO:0000313" key="2">
    <source>
        <dbReference type="EMBL" id="SCL84534.1"/>
    </source>
</evidence>
<name>A0AAX2CD43_9BACI</name>
<accession>A0AAX2CD43</accession>
<dbReference type="Pfam" id="PF07849">
    <property type="entry name" value="DUF1641"/>
    <property type="match status" value="1"/>
</dbReference>
<organism evidence="2 3">
    <name type="scientific">Bacillus cytotoxicus</name>
    <dbReference type="NCBI Taxonomy" id="580165"/>
    <lineage>
        <taxon>Bacteria</taxon>
        <taxon>Bacillati</taxon>
        <taxon>Bacillota</taxon>
        <taxon>Bacilli</taxon>
        <taxon>Bacillales</taxon>
        <taxon>Bacillaceae</taxon>
        <taxon>Bacillus</taxon>
        <taxon>Bacillus cereus group</taxon>
    </lineage>
</organism>
<keyword evidence="1" id="KW-0175">Coiled coil</keyword>
<protein>
    <recommendedName>
        <fullName evidence="4">DUF1641 domain-containing protein</fullName>
    </recommendedName>
</protein>
<dbReference type="PANTHER" id="PTHR38433:SF1">
    <property type="entry name" value="DUF1641 DOMAIN-CONTAINING PROTEIN"/>
    <property type="match status" value="1"/>
</dbReference>